<evidence type="ECO:0000313" key="3">
    <source>
        <dbReference type="Proteomes" id="UP000277294"/>
    </source>
</evidence>
<dbReference type="OrthoDB" id="662444at2"/>
<organism evidence="2 3">
    <name type="scientific">Pigmentiphaga humi</name>
    <dbReference type="NCBI Taxonomy" id="2478468"/>
    <lineage>
        <taxon>Bacteria</taxon>
        <taxon>Pseudomonadati</taxon>
        <taxon>Pseudomonadota</taxon>
        <taxon>Betaproteobacteria</taxon>
        <taxon>Burkholderiales</taxon>
        <taxon>Alcaligenaceae</taxon>
        <taxon>Pigmentiphaga</taxon>
    </lineage>
</organism>
<dbReference type="EMBL" id="UWPJ01000023">
    <property type="protein sequence ID" value="VCU70716.1"/>
    <property type="molecule type" value="Genomic_DNA"/>
</dbReference>
<dbReference type="RefSeq" id="WP_124080186.1">
    <property type="nucleotide sequence ID" value="NZ_UWPJ01000023.1"/>
</dbReference>
<dbReference type="InterPro" id="IPR013762">
    <property type="entry name" value="Integrase-like_cat_sf"/>
</dbReference>
<dbReference type="Proteomes" id="UP000277294">
    <property type="component" value="Unassembled WGS sequence"/>
</dbReference>
<sequence>MDFPQYARQFSRPKGGMADLVELYLTGRRVGDVRVLKRSDISEQGISFRQPKTGAKLLVQSAPDFKAALERARALNDNLVGMYLLRTRLDPAAAPSCGTVRDT</sequence>
<name>A0A3P4B5A9_9BURK</name>
<proteinExistence type="predicted"/>
<accession>A0A3P4B5A9</accession>
<dbReference type="SUPFAM" id="SSF56349">
    <property type="entry name" value="DNA breaking-rejoining enzymes"/>
    <property type="match status" value="1"/>
</dbReference>
<dbReference type="Gene3D" id="1.10.443.10">
    <property type="entry name" value="Intergrase catalytic core"/>
    <property type="match status" value="1"/>
</dbReference>
<reference evidence="2 3" key="1">
    <citation type="submission" date="2018-10" db="EMBL/GenBank/DDBJ databases">
        <authorList>
            <person name="Criscuolo A."/>
        </authorList>
    </citation>
    <scope>NUCLEOTIDE SEQUENCE [LARGE SCALE GENOMIC DNA]</scope>
    <source>
        <strain evidence="2">DnA1</strain>
    </source>
</reference>
<dbReference type="GO" id="GO:0015074">
    <property type="term" value="P:DNA integration"/>
    <property type="evidence" value="ECO:0007669"/>
    <property type="project" value="InterPro"/>
</dbReference>
<dbReference type="GO" id="GO:0006310">
    <property type="term" value="P:DNA recombination"/>
    <property type="evidence" value="ECO:0007669"/>
    <property type="project" value="UniProtKB-KW"/>
</dbReference>
<keyword evidence="1" id="KW-0233">DNA recombination</keyword>
<evidence type="ECO:0000313" key="2">
    <source>
        <dbReference type="EMBL" id="VCU70716.1"/>
    </source>
</evidence>
<keyword evidence="3" id="KW-1185">Reference proteome</keyword>
<evidence type="ECO:0000256" key="1">
    <source>
        <dbReference type="ARBA" id="ARBA00023172"/>
    </source>
</evidence>
<gene>
    <name evidence="2" type="ORF">PIGHUM_02792</name>
</gene>
<protein>
    <submittedName>
        <fullName evidence="2">Uncharacterized protein</fullName>
    </submittedName>
</protein>
<dbReference type="InterPro" id="IPR011010">
    <property type="entry name" value="DNA_brk_join_enz"/>
</dbReference>
<dbReference type="GO" id="GO:0003677">
    <property type="term" value="F:DNA binding"/>
    <property type="evidence" value="ECO:0007669"/>
    <property type="project" value="InterPro"/>
</dbReference>
<dbReference type="AlphaFoldDB" id="A0A3P4B5A9"/>